<evidence type="ECO:0000259" key="4">
    <source>
        <dbReference type="PROSITE" id="PS01124"/>
    </source>
</evidence>
<reference evidence="5 6" key="1">
    <citation type="submission" date="2018-08" db="EMBL/GenBank/DDBJ databases">
        <title>Genome sequencing of rice bacterial endophytes.</title>
        <authorList>
            <person name="Venturi V."/>
        </authorList>
    </citation>
    <scope>NUCLEOTIDE SEQUENCE [LARGE SCALE GENOMIC DNA]</scope>
    <source>
        <strain evidence="5 6">E1205</strain>
    </source>
</reference>
<dbReference type="Gene3D" id="1.10.10.60">
    <property type="entry name" value="Homeodomain-like"/>
    <property type="match status" value="1"/>
</dbReference>
<evidence type="ECO:0000256" key="2">
    <source>
        <dbReference type="ARBA" id="ARBA00023125"/>
    </source>
</evidence>
<dbReference type="GO" id="GO:0003700">
    <property type="term" value="F:DNA-binding transcription factor activity"/>
    <property type="evidence" value="ECO:0007669"/>
    <property type="project" value="InterPro"/>
</dbReference>
<evidence type="ECO:0000313" key="6">
    <source>
        <dbReference type="Proteomes" id="UP000265836"/>
    </source>
</evidence>
<dbReference type="PROSITE" id="PS01124">
    <property type="entry name" value="HTH_ARAC_FAMILY_2"/>
    <property type="match status" value="1"/>
</dbReference>
<keyword evidence="1" id="KW-0805">Transcription regulation</keyword>
<gene>
    <name evidence="5" type="ORF">DFO61_1714</name>
</gene>
<dbReference type="Proteomes" id="UP000265836">
    <property type="component" value="Unassembled WGS sequence"/>
</dbReference>
<protein>
    <submittedName>
        <fullName evidence="5">AraC-like DNA-binding protein</fullName>
    </submittedName>
</protein>
<evidence type="ECO:0000256" key="3">
    <source>
        <dbReference type="ARBA" id="ARBA00023163"/>
    </source>
</evidence>
<organism evidence="5 6">
    <name type="scientific">Ectopseudomonas oleovorans</name>
    <name type="common">Pseudomonas oleovorans</name>
    <dbReference type="NCBI Taxonomy" id="301"/>
    <lineage>
        <taxon>Bacteria</taxon>
        <taxon>Pseudomonadati</taxon>
        <taxon>Pseudomonadota</taxon>
        <taxon>Gammaproteobacteria</taxon>
        <taxon>Pseudomonadales</taxon>
        <taxon>Pseudomonadaceae</taxon>
        <taxon>Ectopseudomonas</taxon>
    </lineage>
</organism>
<dbReference type="AlphaFoldDB" id="A0A397NNM4"/>
<dbReference type="SMART" id="SM00342">
    <property type="entry name" value="HTH_ARAC"/>
    <property type="match status" value="1"/>
</dbReference>
<proteinExistence type="predicted"/>
<evidence type="ECO:0000313" key="5">
    <source>
        <dbReference type="EMBL" id="RIA35051.1"/>
    </source>
</evidence>
<keyword evidence="3" id="KW-0804">Transcription</keyword>
<dbReference type="Pfam" id="PF12625">
    <property type="entry name" value="Arabinose_bd"/>
    <property type="match status" value="1"/>
</dbReference>
<dbReference type="Pfam" id="PF12833">
    <property type="entry name" value="HTH_18"/>
    <property type="match status" value="1"/>
</dbReference>
<keyword evidence="2 5" id="KW-0238">DNA-binding</keyword>
<dbReference type="EMBL" id="QXDA01000002">
    <property type="protein sequence ID" value="RIA35051.1"/>
    <property type="molecule type" value="Genomic_DNA"/>
</dbReference>
<feature type="domain" description="HTH araC/xylS-type" evidence="4">
    <location>
        <begin position="230"/>
        <end position="329"/>
    </location>
</feature>
<dbReference type="GO" id="GO:0000976">
    <property type="term" value="F:transcription cis-regulatory region binding"/>
    <property type="evidence" value="ECO:0007669"/>
    <property type="project" value="TreeGrafter"/>
</dbReference>
<dbReference type="SUPFAM" id="SSF46689">
    <property type="entry name" value="Homeodomain-like"/>
    <property type="match status" value="1"/>
</dbReference>
<sequence>MHTITSACFQIMAKAFASGGCSLGRYLPGLDQRLAEGGPIRVIQVYRLLNALVRESGDADMGLRAYEHFHPCVLGVKSYALMSSPTLAQALQRLADYHPMTSDGSHIFLERHVDRLKLVGVENATVAQRAPRAFIDAGAALVFAIVHWLAPFQRPMPLMLELTYPEPLDTRQLRRLFGNNLYFSARRNCMTFSLEDGAIELPTAAAALHTLHVEYAQAQMREQVDGSLEARVRRILAEQLSQGISPGLSDVADLLGMSRRSLQHGLVRDEANFTLLLDQARQRQAASFLRNTARSLKYISAQLGFRDQSSFHKACVRWFGISPNQYRLMHGDSGGAS</sequence>
<dbReference type="InterPro" id="IPR032687">
    <property type="entry name" value="AraC-type_N"/>
</dbReference>
<comment type="caution">
    <text evidence="5">The sequence shown here is derived from an EMBL/GenBank/DDBJ whole genome shotgun (WGS) entry which is preliminary data.</text>
</comment>
<dbReference type="PANTHER" id="PTHR47894">
    <property type="entry name" value="HTH-TYPE TRANSCRIPTIONAL REGULATOR GADX"/>
    <property type="match status" value="1"/>
</dbReference>
<name>A0A397NNM4_ECTOL</name>
<dbReference type="InterPro" id="IPR009057">
    <property type="entry name" value="Homeodomain-like_sf"/>
</dbReference>
<dbReference type="GO" id="GO:0005829">
    <property type="term" value="C:cytosol"/>
    <property type="evidence" value="ECO:0007669"/>
    <property type="project" value="TreeGrafter"/>
</dbReference>
<dbReference type="InterPro" id="IPR018060">
    <property type="entry name" value="HTH_AraC"/>
</dbReference>
<dbReference type="RefSeq" id="WP_119692405.1">
    <property type="nucleotide sequence ID" value="NZ_QXDA01000002.1"/>
</dbReference>
<dbReference type="PANTHER" id="PTHR47894:SF1">
    <property type="entry name" value="HTH-TYPE TRANSCRIPTIONAL REGULATOR VQSM"/>
    <property type="match status" value="1"/>
</dbReference>
<evidence type="ECO:0000256" key="1">
    <source>
        <dbReference type="ARBA" id="ARBA00023015"/>
    </source>
</evidence>
<accession>A0A397NNM4</accession>